<dbReference type="InterPro" id="IPR002126">
    <property type="entry name" value="Cadherin-like_dom"/>
</dbReference>
<dbReference type="Proteomes" id="UP001557470">
    <property type="component" value="Unassembled WGS sequence"/>
</dbReference>
<reference evidence="8 9" key="1">
    <citation type="submission" date="2024-06" db="EMBL/GenBank/DDBJ databases">
        <authorList>
            <person name="Pan Q."/>
            <person name="Wen M."/>
            <person name="Jouanno E."/>
            <person name="Zahm M."/>
            <person name="Klopp C."/>
            <person name="Cabau C."/>
            <person name="Louis A."/>
            <person name="Berthelot C."/>
            <person name="Parey E."/>
            <person name="Roest Crollius H."/>
            <person name="Montfort J."/>
            <person name="Robinson-Rechavi M."/>
            <person name="Bouchez O."/>
            <person name="Lampietro C."/>
            <person name="Lopez Roques C."/>
            <person name="Donnadieu C."/>
            <person name="Postlethwait J."/>
            <person name="Bobe J."/>
            <person name="Verreycken H."/>
            <person name="Guiguen Y."/>
        </authorList>
    </citation>
    <scope>NUCLEOTIDE SEQUENCE [LARGE SCALE GENOMIC DNA]</scope>
    <source>
        <strain evidence="8">Up_M1</strain>
        <tissue evidence="8">Testis</tissue>
    </source>
</reference>
<dbReference type="GO" id="GO:0009653">
    <property type="term" value="P:anatomical structure morphogenesis"/>
    <property type="evidence" value="ECO:0007669"/>
    <property type="project" value="UniProtKB-ARBA"/>
</dbReference>
<dbReference type="Gene3D" id="2.60.40.60">
    <property type="entry name" value="Cadherins"/>
    <property type="match status" value="2"/>
</dbReference>
<comment type="subcellular location">
    <subcellularLocation>
        <location evidence="1">Membrane</location>
    </subcellularLocation>
</comment>
<name>A0ABD0W8J6_UMBPY</name>
<evidence type="ECO:0000256" key="6">
    <source>
        <dbReference type="SAM" id="SignalP"/>
    </source>
</evidence>
<dbReference type="GO" id="GO:0016020">
    <property type="term" value="C:membrane"/>
    <property type="evidence" value="ECO:0007669"/>
    <property type="project" value="UniProtKB-SubCell"/>
</dbReference>
<dbReference type="InterPro" id="IPR015919">
    <property type="entry name" value="Cadherin-like_sf"/>
</dbReference>
<keyword evidence="3 5" id="KW-0106">Calcium</keyword>
<evidence type="ECO:0000313" key="9">
    <source>
        <dbReference type="Proteomes" id="UP001557470"/>
    </source>
</evidence>
<dbReference type="FunFam" id="2.60.40.60:FF:000009">
    <property type="entry name" value="Cadherin 24"/>
    <property type="match status" value="1"/>
</dbReference>
<proteinExistence type="predicted"/>
<evidence type="ECO:0000256" key="5">
    <source>
        <dbReference type="PROSITE-ProRule" id="PRU00043"/>
    </source>
</evidence>
<dbReference type="AlphaFoldDB" id="A0ABD0W8J6"/>
<dbReference type="FunFam" id="2.60.40.60:FF:000008">
    <property type="entry name" value="Cadherin 24"/>
    <property type="match status" value="1"/>
</dbReference>
<dbReference type="CDD" id="cd11304">
    <property type="entry name" value="Cadherin_repeat"/>
    <property type="match status" value="2"/>
</dbReference>
<comment type="caution">
    <text evidence="8">The sequence shown here is derived from an EMBL/GenBank/DDBJ whole genome shotgun (WGS) entry which is preliminary data.</text>
</comment>
<gene>
    <name evidence="8" type="ORF">UPYG_G00287410</name>
</gene>
<dbReference type="SUPFAM" id="SSF49313">
    <property type="entry name" value="Cadherin-like"/>
    <property type="match status" value="2"/>
</dbReference>
<dbReference type="PROSITE" id="PS50268">
    <property type="entry name" value="CADHERIN_2"/>
    <property type="match status" value="2"/>
</dbReference>
<keyword evidence="4" id="KW-0472">Membrane</keyword>
<protein>
    <recommendedName>
        <fullName evidence="7">Cadherin domain-containing protein</fullName>
    </recommendedName>
</protein>
<evidence type="ECO:0000259" key="7">
    <source>
        <dbReference type="PROSITE" id="PS50268"/>
    </source>
</evidence>
<feature type="domain" description="Cadherin" evidence="7">
    <location>
        <begin position="162"/>
        <end position="270"/>
    </location>
</feature>
<dbReference type="GO" id="GO:0005509">
    <property type="term" value="F:calcium ion binding"/>
    <property type="evidence" value="ECO:0007669"/>
    <property type="project" value="UniProtKB-UniRule"/>
</dbReference>
<accession>A0ABD0W8J6</accession>
<feature type="domain" description="Cadherin" evidence="7">
    <location>
        <begin position="66"/>
        <end position="161"/>
    </location>
</feature>
<sequence>MAMKMDQWNTMGCPGLLACIIILSIKQCCMLSETRAPQSLEPNHQLDHGTLHHRYRRGWIWKQLFVPEEEPNTSVIGKLKSDYDKGDFSIKYILSGEGAGEKFEIDEFTGEIRTLQKLDREEKAFYVLQAQALARNSNEPIEPESEFIIKVQDINDNIPQFQNEPYISNIPEMCVIGTTVAQVTATDADDPLFGNNGKLIYSILHGEPYFSVEPKTGIIVTSMSNMDREAREKYLVVVQVKDMLGLSGGYSSSTTVTIHLTDVNDNGPTFQHSE</sequence>
<keyword evidence="6" id="KW-0732">Signal</keyword>
<dbReference type="PROSITE" id="PS00232">
    <property type="entry name" value="CADHERIN_1"/>
    <property type="match status" value="1"/>
</dbReference>
<dbReference type="PRINTS" id="PR00205">
    <property type="entry name" value="CADHERIN"/>
</dbReference>
<feature type="chain" id="PRO_5044882976" description="Cadherin domain-containing protein" evidence="6">
    <location>
        <begin position="32"/>
        <end position="274"/>
    </location>
</feature>
<evidence type="ECO:0000256" key="1">
    <source>
        <dbReference type="ARBA" id="ARBA00004370"/>
    </source>
</evidence>
<organism evidence="8 9">
    <name type="scientific">Umbra pygmaea</name>
    <name type="common">Eastern mudminnow</name>
    <dbReference type="NCBI Taxonomy" id="75934"/>
    <lineage>
        <taxon>Eukaryota</taxon>
        <taxon>Metazoa</taxon>
        <taxon>Chordata</taxon>
        <taxon>Craniata</taxon>
        <taxon>Vertebrata</taxon>
        <taxon>Euteleostomi</taxon>
        <taxon>Actinopterygii</taxon>
        <taxon>Neopterygii</taxon>
        <taxon>Teleostei</taxon>
        <taxon>Protacanthopterygii</taxon>
        <taxon>Esociformes</taxon>
        <taxon>Umbridae</taxon>
        <taxon>Umbra</taxon>
    </lineage>
</organism>
<dbReference type="PANTHER" id="PTHR24027">
    <property type="entry name" value="CADHERIN-23"/>
    <property type="match status" value="1"/>
</dbReference>
<evidence type="ECO:0000313" key="8">
    <source>
        <dbReference type="EMBL" id="KAL0965898.1"/>
    </source>
</evidence>
<keyword evidence="9" id="KW-1185">Reference proteome</keyword>
<dbReference type="Pfam" id="PF00028">
    <property type="entry name" value="Cadherin"/>
    <property type="match status" value="2"/>
</dbReference>
<evidence type="ECO:0000256" key="4">
    <source>
        <dbReference type="ARBA" id="ARBA00023136"/>
    </source>
</evidence>
<dbReference type="SMART" id="SM00112">
    <property type="entry name" value="CA"/>
    <property type="match status" value="2"/>
</dbReference>
<dbReference type="PROSITE" id="PS51257">
    <property type="entry name" value="PROKAR_LIPOPROTEIN"/>
    <property type="match status" value="1"/>
</dbReference>
<evidence type="ECO:0000256" key="2">
    <source>
        <dbReference type="ARBA" id="ARBA00022737"/>
    </source>
</evidence>
<dbReference type="EMBL" id="JAGEUA010000009">
    <property type="protein sequence ID" value="KAL0965898.1"/>
    <property type="molecule type" value="Genomic_DNA"/>
</dbReference>
<dbReference type="PANTHER" id="PTHR24027:SF323">
    <property type="entry name" value="CADHERIN-19"/>
    <property type="match status" value="1"/>
</dbReference>
<feature type="signal peptide" evidence="6">
    <location>
        <begin position="1"/>
        <end position="31"/>
    </location>
</feature>
<evidence type="ECO:0000256" key="3">
    <source>
        <dbReference type="ARBA" id="ARBA00022837"/>
    </source>
</evidence>
<keyword evidence="2" id="KW-0677">Repeat</keyword>
<dbReference type="InterPro" id="IPR020894">
    <property type="entry name" value="Cadherin_CS"/>
</dbReference>
<dbReference type="InterPro" id="IPR039808">
    <property type="entry name" value="Cadherin"/>
</dbReference>